<gene>
    <name evidence="3" type="ORF">SAMN04488098_10634</name>
</gene>
<keyword evidence="1" id="KW-0479">Metal-binding</keyword>
<reference evidence="4" key="1">
    <citation type="submission" date="2016-10" db="EMBL/GenBank/DDBJ databases">
        <authorList>
            <person name="Varghese N."/>
            <person name="Submissions S."/>
        </authorList>
    </citation>
    <scope>NUCLEOTIDE SEQUENCE [LARGE SCALE GENOMIC DNA]</scope>
    <source>
        <strain evidence="4">DSM 19181</strain>
    </source>
</reference>
<dbReference type="Gene3D" id="3.10.180.10">
    <property type="entry name" value="2,3-Dihydroxybiphenyl 1,2-Dioxygenase, domain 1"/>
    <property type="match status" value="1"/>
</dbReference>
<proteinExistence type="predicted"/>
<evidence type="ECO:0000313" key="3">
    <source>
        <dbReference type="EMBL" id="SDK77137.1"/>
    </source>
</evidence>
<dbReference type="STRING" id="426701.SAMN04488098_10634"/>
<dbReference type="GO" id="GO:0051213">
    <property type="term" value="F:dioxygenase activity"/>
    <property type="evidence" value="ECO:0007669"/>
    <property type="project" value="UniProtKB-KW"/>
</dbReference>
<feature type="domain" description="VOC" evidence="2">
    <location>
        <begin position="4"/>
        <end position="122"/>
    </location>
</feature>
<sequence length="134" mass="15927">MIEGLSHITLIFTDLERTSRLFSDIFEAEEVYDSGAKKHSLFKEKFFLIIGVWVVIMESEDIKSETYHHVAFKISDSEYDIYKEKLGAFDIRMRESRPRIEGEGRSLYFYDYDNNLFELHTGTLEERLDNYSKM</sequence>
<dbReference type="NCBIfam" id="NF000222">
    <property type="entry name" value="FosX"/>
    <property type="match status" value="1"/>
</dbReference>
<dbReference type="OrthoDB" id="192739at2"/>
<evidence type="ECO:0000313" key="4">
    <source>
        <dbReference type="Proteomes" id="UP000199433"/>
    </source>
</evidence>
<keyword evidence="4" id="KW-1185">Reference proteome</keyword>
<dbReference type="AlphaFoldDB" id="A0A1G9ELR5"/>
<dbReference type="InterPro" id="IPR029068">
    <property type="entry name" value="Glyas_Bleomycin-R_OHBP_Dase"/>
</dbReference>
<accession>A0A1G9ELR5</accession>
<evidence type="ECO:0000259" key="2">
    <source>
        <dbReference type="PROSITE" id="PS51819"/>
    </source>
</evidence>
<keyword evidence="3" id="KW-0560">Oxidoreductase</keyword>
<dbReference type="PROSITE" id="PS51819">
    <property type="entry name" value="VOC"/>
    <property type="match status" value="1"/>
</dbReference>
<keyword evidence="3" id="KW-0223">Dioxygenase</keyword>
<dbReference type="InterPro" id="IPR037523">
    <property type="entry name" value="VOC_core"/>
</dbReference>
<protein>
    <submittedName>
        <fullName evidence="3">Catechol 2,3-dioxygenase</fullName>
    </submittedName>
</protein>
<dbReference type="InterPro" id="IPR051332">
    <property type="entry name" value="Fosfomycin_Res_Enzymes"/>
</dbReference>
<dbReference type="GO" id="GO:0046872">
    <property type="term" value="F:metal ion binding"/>
    <property type="evidence" value="ECO:0007669"/>
    <property type="project" value="UniProtKB-KW"/>
</dbReference>
<dbReference type="PANTHER" id="PTHR36113">
    <property type="entry name" value="LYASE, PUTATIVE-RELATED-RELATED"/>
    <property type="match status" value="1"/>
</dbReference>
<dbReference type="Proteomes" id="UP000199433">
    <property type="component" value="Unassembled WGS sequence"/>
</dbReference>
<name>A0A1G9ELR5_9LACT</name>
<dbReference type="Pfam" id="PF00903">
    <property type="entry name" value="Glyoxalase"/>
    <property type="match status" value="1"/>
</dbReference>
<dbReference type="EMBL" id="FNFK01000063">
    <property type="protein sequence ID" value="SDK77137.1"/>
    <property type="molecule type" value="Genomic_DNA"/>
</dbReference>
<evidence type="ECO:0000256" key="1">
    <source>
        <dbReference type="ARBA" id="ARBA00022723"/>
    </source>
</evidence>
<organism evidence="3 4">
    <name type="scientific">Alkalibacterium thalassium</name>
    <dbReference type="NCBI Taxonomy" id="426701"/>
    <lineage>
        <taxon>Bacteria</taxon>
        <taxon>Bacillati</taxon>
        <taxon>Bacillota</taxon>
        <taxon>Bacilli</taxon>
        <taxon>Lactobacillales</taxon>
        <taxon>Carnobacteriaceae</taxon>
        <taxon>Alkalibacterium</taxon>
    </lineage>
</organism>
<dbReference type="SUPFAM" id="SSF54593">
    <property type="entry name" value="Glyoxalase/Bleomycin resistance protein/Dihydroxybiphenyl dioxygenase"/>
    <property type="match status" value="1"/>
</dbReference>
<dbReference type="RefSeq" id="WP_091268580.1">
    <property type="nucleotide sequence ID" value="NZ_FNFK01000063.1"/>
</dbReference>
<dbReference type="InterPro" id="IPR004360">
    <property type="entry name" value="Glyas_Fos-R_dOase_dom"/>
</dbReference>
<dbReference type="PANTHER" id="PTHR36113:SF6">
    <property type="entry name" value="FOSFOMYCIN RESISTANCE PROTEIN FOSX"/>
    <property type="match status" value="1"/>
</dbReference>